<organism evidence="1 2">
    <name type="scientific">Caproicibacterium amylolyticum</name>
    <dbReference type="NCBI Taxonomy" id="2766537"/>
    <lineage>
        <taxon>Bacteria</taxon>
        <taxon>Bacillati</taxon>
        <taxon>Bacillota</taxon>
        <taxon>Clostridia</taxon>
        <taxon>Eubacteriales</taxon>
        <taxon>Oscillospiraceae</taxon>
        <taxon>Caproicibacterium</taxon>
    </lineage>
</organism>
<keyword evidence="2" id="KW-1185">Reference proteome</keyword>
<reference evidence="1 2" key="1">
    <citation type="submission" date="2020-08" db="EMBL/GenBank/DDBJ databases">
        <authorList>
            <person name="Ren C."/>
            <person name="Gu Y."/>
            <person name="Xu Y."/>
        </authorList>
    </citation>
    <scope>NUCLEOTIDE SEQUENCE [LARGE SCALE GENOMIC DNA]</scope>
    <source>
        <strain evidence="1 2">LBM18003</strain>
    </source>
</reference>
<sequence length="198" mass="22777">MKQEILELRDEESLKIYMDPLRQRIVLTMCSLNRPVTAKNLADIMSISPSSAKHHLQKLQSIGVVQVDHTEQIHGITATFYICAPVEVRIAMDNNDAESEDMKRLLGENMVRMVYKDYYEKMREHAEEVGWKNIYKENPFVGSLLGGVIYMTQEEIDTLYEKVLTFVQAHTAFGGENTIPIEYSLIAFNSQKKEKNSK</sequence>
<evidence type="ECO:0000313" key="1">
    <source>
        <dbReference type="EMBL" id="QNO18567.1"/>
    </source>
</evidence>
<dbReference type="InterPro" id="IPR036388">
    <property type="entry name" value="WH-like_DNA-bd_sf"/>
</dbReference>
<evidence type="ECO:0000313" key="2">
    <source>
        <dbReference type="Proteomes" id="UP000516046"/>
    </source>
</evidence>
<dbReference type="InterPro" id="IPR011991">
    <property type="entry name" value="ArsR-like_HTH"/>
</dbReference>
<dbReference type="EMBL" id="CP060696">
    <property type="protein sequence ID" value="QNO18567.1"/>
    <property type="molecule type" value="Genomic_DNA"/>
</dbReference>
<protein>
    <submittedName>
        <fullName evidence="1">Helix-turn-helix domain-containing protein</fullName>
    </submittedName>
</protein>
<dbReference type="Pfam" id="PF12840">
    <property type="entry name" value="HTH_20"/>
    <property type="match status" value="1"/>
</dbReference>
<name>A0A7G9WIQ5_9FIRM</name>
<dbReference type="RefSeq" id="WP_212507632.1">
    <property type="nucleotide sequence ID" value="NZ_CP060696.1"/>
</dbReference>
<dbReference type="InterPro" id="IPR036390">
    <property type="entry name" value="WH_DNA-bd_sf"/>
</dbReference>
<dbReference type="Gene3D" id="1.10.10.10">
    <property type="entry name" value="Winged helix-like DNA-binding domain superfamily/Winged helix DNA-binding domain"/>
    <property type="match status" value="1"/>
</dbReference>
<dbReference type="SUPFAM" id="SSF46785">
    <property type="entry name" value="Winged helix' DNA-binding domain"/>
    <property type="match status" value="1"/>
</dbReference>
<dbReference type="KEGG" id="caml:H6X83_02655"/>
<proteinExistence type="predicted"/>
<gene>
    <name evidence="1" type="ORF">H6X83_02655</name>
</gene>
<dbReference type="CDD" id="cd00090">
    <property type="entry name" value="HTH_ARSR"/>
    <property type="match status" value="1"/>
</dbReference>
<accession>A0A7G9WIQ5</accession>
<dbReference type="AlphaFoldDB" id="A0A7G9WIQ5"/>
<dbReference type="Proteomes" id="UP000516046">
    <property type="component" value="Chromosome"/>
</dbReference>